<name>A0AAN9WZ80_PSOTE</name>
<gene>
    <name evidence="1" type="ORF">VNO78_28876</name>
</gene>
<keyword evidence="2" id="KW-1185">Reference proteome</keyword>
<accession>A0AAN9WZ80</accession>
<comment type="caution">
    <text evidence="1">The sequence shown here is derived from an EMBL/GenBank/DDBJ whole genome shotgun (WGS) entry which is preliminary data.</text>
</comment>
<evidence type="ECO:0000313" key="2">
    <source>
        <dbReference type="Proteomes" id="UP001386955"/>
    </source>
</evidence>
<dbReference type="Proteomes" id="UP001386955">
    <property type="component" value="Unassembled WGS sequence"/>
</dbReference>
<protein>
    <submittedName>
        <fullName evidence="1">Uncharacterized protein</fullName>
    </submittedName>
</protein>
<proteinExistence type="predicted"/>
<evidence type="ECO:0000313" key="1">
    <source>
        <dbReference type="EMBL" id="KAK7383203.1"/>
    </source>
</evidence>
<dbReference type="AlphaFoldDB" id="A0AAN9WZ80"/>
<reference evidence="1 2" key="1">
    <citation type="submission" date="2024-01" db="EMBL/GenBank/DDBJ databases">
        <title>The genomes of 5 underutilized Papilionoideae crops provide insights into root nodulation and disease resistanc.</title>
        <authorList>
            <person name="Jiang F."/>
        </authorList>
    </citation>
    <scope>NUCLEOTIDE SEQUENCE [LARGE SCALE GENOMIC DNA]</scope>
    <source>
        <strain evidence="1">DUOXIRENSHENG_FW03</strain>
        <tissue evidence="1">Leaves</tissue>
    </source>
</reference>
<organism evidence="1 2">
    <name type="scientific">Psophocarpus tetragonolobus</name>
    <name type="common">Winged bean</name>
    <name type="synonym">Dolichos tetragonolobus</name>
    <dbReference type="NCBI Taxonomy" id="3891"/>
    <lineage>
        <taxon>Eukaryota</taxon>
        <taxon>Viridiplantae</taxon>
        <taxon>Streptophyta</taxon>
        <taxon>Embryophyta</taxon>
        <taxon>Tracheophyta</taxon>
        <taxon>Spermatophyta</taxon>
        <taxon>Magnoliopsida</taxon>
        <taxon>eudicotyledons</taxon>
        <taxon>Gunneridae</taxon>
        <taxon>Pentapetalae</taxon>
        <taxon>rosids</taxon>
        <taxon>fabids</taxon>
        <taxon>Fabales</taxon>
        <taxon>Fabaceae</taxon>
        <taxon>Papilionoideae</taxon>
        <taxon>50 kb inversion clade</taxon>
        <taxon>NPAAA clade</taxon>
        <taxon>indigoferoid/millettioid clade</taxon>
        <taxon>Phaseoleae</taxon>
        <taxon>Psophocarpus</taxon>
    </lineage>
</organism>
<dbReference type="EMBL" id="JAYMYS010000008">
    <property type="protein sequence ID" value="KAK7383203.1"/>
    <property type="molecule type" value="Genomic_DNA"/>
</dbReference>
<sequence length="88" mass="10442">MYFWLLKTDLYHVTPVGYTKWKRIILWFKNAESPSITIDYLEICEITSKICDIHHMGRSCRRDYQISWSLKGPPSLSLLLPHLPLYLS</sequence>